<proteinExistence type="predicted"/>
<sequence length="383" mass="42141">MTLSAVKTARIPVGTTLVRSVTSKGQRLANVFQTQPSADVYEPCGHRASTASTNNEWKYVGTAAYNTLLVNALKRVRARKSVDKTPKAPNAQKVETIDKVCNTSGYEERKEGCISGVIGGNESKRNADLGAISHASYETTRATKRSKASVAAPGKRVVSYLETSPERHDVPLKKWELETMSDSQNKLVSIDQSHGTKNSSDIQYVVTEEFKSDFNAVVECSNKTRGERASEMNQPWVWIDPIERLPGTHSSELSGSRHLVSRELYNSGTPVDFVFDLPQPKSPILRVEQAGSETNEEDRILLDTTVGAVGAQLDDGAFGGNRAVEHIPLELPIDTTVHEGGEKTLMKEEKQMNKRKSKSTLKPIDLKAMSGFYVVNANADWQF</sequence>
<name>A0A9W5WV56_BABOV</name>
<protein>
    <submittedName>
        <fullName evidence="1">RBBP8 N-terminal containing protein, putative</fullName>
    </submittedName>
</protein>
<dbReference type="EMBL" id="BLIY01000016">
    <property type="protein sequence ID" value="GFE54524.1"/>
    <property type="molecule type" value="Genomic_DNA"/>
</dbReference>
<evidence type="ECO:0000313" key="2">
    <source>
        <dbReference type="Proteomes" id="UP001057455"/>
    </source>
</evidence>
<reference evidence="1" key="1">
    <citation type="submission" date="2019-12" db="EMBL/GenBank/DDBJ databases">
        <title>Genome sequence of Babesia ovis.</title>
        <authorList>
            <person name="Yamagishi J."/>
            <person name="Sevinc F."/>
            <person name="Xuan X."/>
        </authorList>
    </citation>
    <scope>NUCLEOTIDE SEQUENCE</scope>
    <source>
        <strain evidence="1">Selcuk</strain>
    </source>
</reference>
<dbReference type="Proteomes" id="UP001057455">
    <property type="component" value="Unassembled WGS sequence"/>
</dbReference>
<dbReference type="AlphaFoldDB" id="A0A9W5WV56"/>
<comment type="caution">
    <text evidence="1">The sequence shown here is derived from an EMBL/GenBank/DDBJ whole genome shotgun (WGS) entry which is preliminary data.</text>
</comment>
<evidence type="ECO:0000313" key="1">
    <source>
        <dbReference type="EMBL" id="GFE54524.1"/>
    </source>
</evidence>
<accession>A0A9W5WV56</accession>
<organism evidence="1 2">
    <name type="scientific">Babesia ovis</name>
    <dbReference type="NCBI Taxonomy" id="5869"/>
    <lineage>
        <taxon>Eukaryota</taxon>
        <taxon>Sar</taxon>
        <taxon>Alveolata</taxon>
        <taxon>Apicomplexa</taxon>
        <taxon>Aconoidasida</taxon>
        <taxon>Piroplasmida</taxon>
        <taxon>Babesiidae</taxon>
        <taxon>Babesia</taxon>
    </lineage>
</organism>
<keyword evidence="2" id="KW-1185">Reference proteome</keyword>
<dbReference type="OrthoDB" id="366393at2759"/>
<gene>
    <name evidence="1" type="ORF">BaOVIS_019280</name>
</gene>